<evidence type="ECO:0000313" key="7">
    <source>
        <dbReference type="EMBL" id="MVU75843.1"/>
    </source>
</evidence>
<evidence type="ECO:0000256" key="3">
    <source>
        <dbReference type="ARBA" id="ARBA00023163"/>
    </source>
</evidence>
<dbReference type="GO" id="GO:0000976">
    <property type="term" value="F:transcription cis-regulatory region binding"/>
    <property type="evidence" value="ECO:0007669"/>
    <property type="project" value="TreeGrafter"/>
</dbReference>
<evidence type="ECO:0000256" key="5">
    <source>
        <dbReference type="SAM" id="MobiDB-lite"/>
    </source>
</evidence>
<feature type="compositionally biased region" description="Basic residues" evidence="5">
    <location>
        <begin position="1"/>
        <end position="15"/>
    </location>
</feature>
<dbReference type="InterPro" id="IPR050109">
    <property type="entry name" value="HTH-type_TetR-like_transc_reg"/>
</dbReference>
<feature type="domain" description="HTH tetR-type" evidence="6">
    <location>
        <begin position="24"/>
        <end position="85"/>
    </location>
</feature>
<name>A0A7K1UNB9_9NOCA</name>
<dbReference type="SUPFAM" id="SSF46689">
    <property type="entry name" value="Homeodomain-like"/>
    <property type="match status" value="1"/>
</dbReference>
<keyword evidence="1" id="KW-0805">Transcription regulation</keyword>
<evidence type="ECO:0000256" key="1">
    <source>
        <dbReference type="ARBA" id="ARBA00023015"/>
    </source>
</evidence>
<dbReference type="InterPro" id="IPR001647">
    <property type="entry name" value="HTH_TetR"/>
</dbReference>
<dbReference type="SUPFAM" id="SSF48498">
    <property type="entry name" value="Tetracyclin repressor-like, C-terminal domain"/>
    <property type="match status" value="1"/>
</dbReference>
<proteinExistence type="predicted"/>
<dbReference type="Gene3D" id="1.10.357.10">
    <property type="entry name" value="Tetracycline Repressor, domain 2"/>
    <property type="match status" value="1"/>
</dbReference>
<dbReference type="GO" id="GO:0003700">
    <property type="term" value="F:DNA-binding transcription factor activity"/>
    <property type="evidence" value="ECO:0007669"/>
    <property type="project" value="TreeGrafter"/>
</dbReference>
<dbReference type="Proteomes" id="UP000466794">
    <property type="component" value="Unassembled WGS sequence"/>
</dbReference>
<dbReference type="Pfam" id="PF00440">
    <property type="entry name" value="TetR_N"/>
    <property type="match status" value="1"/>
</dbReference>
<dbReference type="PROSITE" id="PS50977">
    <property type="entry name" value="HTH_TETR_2"/>
    <property type="match status" value="1"/>
</dbReference>
<dbReference type="AlphaFoldDB" id="A0A7K1UNB9"/>
<evidence type="ECO:0000259" key="6">
    <source>
        <dbReference type="PROSITE" id="PS50977"/>
    </source>
</evidence>
<gene>
    <name evidence="7" type="ORF">GPX89_01120</name>
</gene>
<dbReference type="EMBL" id="WRPP01000001">
    <property type="protein sequence ID" value="MVU75843.1"/>
    <property type="molecule type" value="Genomic_DNA"/>
</dbReference>
<keyword evidence="3" id="KW-0804">Transcription</keyword>
<dbReference type="InterPro" id="IPR009057">
    <property type="entry name" value="Homeodomain-like_sf"/>
</dbReference>
<dbReference type="PANTHER" id="PTHR30055:SF234">
    <property type="entry name" value="HTH-TYPE TRANSCRIPTIONAL REGULATOR BETI"/>
    <property type="match status" value="1"/>
</dbReference>
<keyword evidence="2 4" id="KW-0238">DNA-binding</keyword>
<evidence type="ECO:0000256" key="4">
    <source>
        <dbReference type="PROSITE-ProRule" id="PRU00335"/>
    </source>
</evidence>
<comment type="caution">
    <text evidence="7">The sequence shown here is derived from an EMBL/GenBank/DDBJ whole genome shotgun (WGS) entry which is preliminary data.</text>
</comment>
<evidence type="ECO:0000313" key="8">
    <source>
        <dbReference type="Proteomes" id="UP000466794"/>
    </source>
</evidence>
<evidence type="ECO:0000256" key="2">
    <source>
        <dbReference type="ARBA" id="ARBA00023125"/>
    </source>
</evidence>
<accession>A0A7K1UNB9</accession>
<keyword evidence="8" id="KW-1185">Reference proteome</keyword>
<dbReference type="RefSeq" id="WP_157354628.1">
    <property type="nucleotide sequence ID" value="NZ_WRPP01000001.1"/>
</dbReference>
<sequence length="253" mass="28083">MKPPPHLRPHRRRSGGQRWDEHNTARRTAILEALIALLEENEPGADISTQQIADRAGLARSVVYRQFRNREDLDARARELVFDHYLSELEAILVLDPAQTAEDIIFAVMLTVVSWTSDHPNLYRFAQLGPLPGHPGPDSLTSFRQRVADTLWHRFASWTAVLGIDVGAFHPMIYGVVGMVEGVVSQYVTAPASSERPARETLARLLTSSTWHLFDGHARDLGYSFDRNATVASTLATLFATSTGRDEAGGEQA</sequence>
<organism evidence="7 8">
    <name type="scientific">Nocardia terrae</name>
    <dbReference type="NCBI Taxonomy" id="2675851"/>
    <lineage>
        <taxon>Bacteria</taxon>
        <taxon>Bacillati</taxon>
        <taxon>Actinomycetota</taxon>
        <taxon>Actinomycetes</taxon>
        <taxon>Mycobacteriales</taxon>
        <taxon>Nocardiaceae</taxon>
        <taxon>Nocardia</taxon>
    </lineage>
</organism>
<feature type="DNA-binding region" description="H-T-H motif" evidence="4">
    <location>
        <begin position="48"/>
        <end position="67"/>
    </location>
</feature>
<dbReference type="InterPro" id="IPR036271">
    <property type="entry name" value="Tet_transcr_reg_TetR-rel_C_sf"/>
</dbReference>
<protein>
    <submittedName>
        <fullName evidence="7">TetR family transcriptional regulator</fullName>
    </submittedName>
</protein>
<dbReference type="PANTHER" id="PTHR30055">
    <property type="entry name" value="HTH-TYPE TRANSCRIPTIONAL REGULATOR RUTR"/>
    <property type="match status" value="1"/>
</dbReference>
<reference evidence="7 8" key="1">
    <citation type="submission" date="2019-12" db="EMBL/GenBank/DDBJ databases">
        <title>Nocardia sp. nov. ET3-3 isolated from soil.</title>
        <authorList>
            <person name="Kanchanasin P."/>
            <person name="Tanasupawat S."/>
            <person name="Yuki M."/>
            <person name="Kudo T."/>
        </authorList>
    </citation>
    <scope>NUCLEOTIDE SEQUENCE [LARGE SCALE GENOMIC DNA]</scope>
    <source>
        <strain evidence="7 8">ET3-3</strain>
    </source>
</reference>
<feature type="region of interest" description="Disordered" evidence="5">
    <location>
        <begin position="1"/>
        <end position="22"/>
    </location>
</feature>